<keyword evidence="2 3" id="KW-0119">Carbohydrate metabolism</keyword>
<accession>A0A8B8ACS6</accession>
<sequence>MAGLVNRILLAYQGYMKGDFDLFSTACLDFQMLSTLNSHRFAMPMDYTTYLLSTSPPASVLEQFFSNRCDKMPMHHPSNNVFSFQDTAAEVNLIENEKKPPKSIIQRCNSYEEEDVESSSECSSGRESPTPPSPKGKKRVSFADNMGFALATVKIMTEPSDVPPRLRPEILASITQGATAGVSSGPPLVLDFKQPASDYLSFRDKLDKSFVSLENVIIKDYTLLGTVKVKNITFHKKVFLRCTFDSWETHMDVESNYVSYSDTNAVFDTFSFEFEVPTNFDQQKQMEFAVCFEADGKQYWDNNDGKNYKIFSADTKLSEQSAEPCKPVDDISKLKNVESWTQFAPWNKVDTSVPYW</sequence>
<keyword evidence="1 3" id="KW-0321">Glycogen metabolism</keyword>
<keyword evidence="6" id="KW-1185">Reference proteome</keyword>
<dbReference type="OrthoDB" id="1881at2759"/>
<name>A0A8B8ACS6_CRAVI</name>
<dbReference type="RefSeq" id="XP_022288288.1">
    <property type="nucleotide sequence ID" value="XM_022432580.1"/>
</dbReference>
<dbReference type="InterPro" id="IPR017434">
    <property type="entry name" value="Pase-1_reg-su_3B/C/D_met"/>
</dbReference>
<evidence type="ECO:0000256" key="1">
    <source>
        <dbReference type="ARBA" id="ARBA00022600"/>
    </source>
</evidence>
<dbReference type="InterPro" id="IPR005036">
    <property type="entry name" value="CBM21_dom"/>
</dbReference>
<dbReference type="GO" id="GO:0005979">
    <property type="term" value="P:regulation of glycogen biosynthetic process"/>
    <property type="evidence" value="ECO:0007669"/>
    <property type="project" value="TreeGrafter"/>
</dbReference>
<gene>
    <name evidence="7" type="primary">LOC111100570</name>
</gene>
<dbReference type="PROSITE" id="PS51159">
    <property type="entry name" value="CBM21"/>
    <property type="match status" value="1"/>
</dbReference>
<feature type="region of interest" description="Disordered" evidence="4">
    <location>
        <begin position="115"/>
        <end position="140"/>
    </location>
</feature>
<dbReference type="GeneID" id="111100570"/>
<protein>
    <recommendedName>
        <fullName evidence="3">Protein phosphatase 1 regulatory subunit</fullName>
    </recommendedName>
</protein>
<evidence type="ECO:0000256" key="2">
    <source>
        <dbReference type="ARBA" id="ARBA00023277"/>
    </source>
</evidence>
<dbReference type="AlphaFoldDB" id="A0A8B8ACS6"/>
<proteinExistence type="predicted"/>
<dbReference type="PANTHER" id="PTHR12307:SF36">
    <property type="entry name" value="GLYCOGEN-BINDING SUBUNIT 76A"/>
    <property type="match status" value="1"/>
</dbReference>
<evidence type="ECO:0000313" key="7">
    <source>
        <dbReference type="RefSeq" id="XP_022288288.1"/>
    </source>
</evidence>
<dbReference type="Proteomes" id="UP000694844">
    <property type="component" value="Chromosome 6"/>
</dbReference>
<dbReference type="GO" id="GO:0008157">
    <property type="term" value="F:protein phosphatase 1 binding"/>
    <property type="evidence" value="ECO:0007669"/>
    <property type="project" value="TreeGrafter"/>
</dbReference>
<evidence type="ECO:0000256" key="4">
    <source>
        <dbReference type="SAM" id="MobiDB-lite"/>
    </source>
</evidence>
<dbReference type="GO" id="GO:2001069">
    <property type="term" value="F:glycogen binding"/>
    <property type="evidence" value="ECO:0007669"/>
    <property type="project" value="TreeGrafter"/>
</dbReference>
<evidence type="ECO:0000256" key="3">
    <source>
        <dbReference type="PIRNR" id="PIRNR038207"/>
    </source>
</evidence>
<evidence type="ECO:0000313" key="6">
    <source>
        <dbReference type="Proteomes" id="UP000694844"/>
    </source>
</evidence>
<dbReference type="Pfam" id="PF03370">
    <property type="entry name" value="CBM_21"/>
    <property type="match status" value="1"/>
</dbReference>
<organism evidence="6 7">
    <name type="scientific">Crassostrea virginica</name>
    <name type="common">Eastern oyster</name>
    <dbReference type="NCBI Taxonomy" id="6565"/>
    <lineage>
        <taxon>Eukaryota</taxon>
        <taxon>Metazoa</taxon>
        <taxon>Spiralia</taxon>
        <taxon>Lophotrochozoa</taxon>
        <taxon>Mollusca</taxon>
        <taxon>Bivalvia</taxon>
        <taxon>Autobranchia</taxon>
        <taxon>Pteriomorphia</taxon>
        <taxon>Ostreida</taxon>
        <taxon>Ostreoidea</taxon>
        <taxon>Ostreidae</taxon>
        <taxon>Crassostrea</taxon>
    </lineage>
</organism>
<dbReference type="Gene3D" id="2.60.40.2440">
    <property type="entry name" value="Carbohydrate binding type-21 domain"/>
    <property type="match status" value="1"/>
</dbReference>
<feature type="domain" description="CBM21" evidence="5">
    <location>
        <begin position="203"/>
        <end position="311"/>
    </location>
</feature>
<dbReference type="KEGG" id="cvn:111100570"/>
<dbReference type="InterPro" id="IPR050782">
    <property type="entry name" value="PP1_regulatory_subunit_3"/>
</dbReference>
<dbReference type="InterPro" id="IPR038175">
    <property type="entry name" value="CBM21_dom_sf"/>
</dbReference>
<evidence type="ECO:0000259" key="5">
    <source>
        <dbReference type="PROSITE" id="PS51159"/>
    </source>
</evidence>
<dbReference type="PIRSF" id="PIRSF038207">
    <property type="entry name" value="PP1_GT_animal"/>
    <property type="match status" value="1"/>
</dbReference>
<dbReference type="GO" id="GO:0005977">
    <property type="term" value="P:glycogen metabolic process"/>
    <property type="evidence" value="ECO:0007669"/>
    <property type="project" value="UniProtKB-KW"/>
</dbReference>
<feature type="compositionally biased region" description="Low complexity" evidence="4">
    <location>
        <begin position="119"/>
        <end position="128"/>
    </location>
</feature>
<reference evidence="7" key="1">
    <citation type="submission" date="2025-08" db="UniProtKB">
        <authorList>
            <consortium name="RefSeq"/>
        </authorList>
    </citation>
    <scope>IDENTIFICATION</scope>
    <source>
        <tissue evidence="7">Whole sample</tissue>
    </source>
</reference>
<dbReference type="PANTHER" id="PTHR12307">
    <property type="entry name" value="PROTEIN PHOSPHATASE 1 REGULATORY SUBUNIT"/>
    <property type="match status" value="1"/>
</dbReference>
<dbReference type="GO" id="GO:0000164">
    <property type="term" value="C:protein phosphatase type 1 complex"/>
    <property type="evidence" value="ECO:0007669"/>
    <property type="project" value="TreeGrafter"/>
</dbReference>